<dbReference type="Gene3D" id="3.10.520.10">
    <property type="entry name" value="ApbE-like domains"/>
    <property type="match status" value="1"/>
</dbReference>
<protein>
    <recommendedName>
        <fullName evidence="2 10">FAD:protein FMN transferase</fullName>
        <ecNumber evidence="1 10">2.7.1.180</ecNumber>
    </recommendedName>
    <alternativeName>
        <fullName evidence="8 10">Flavin transferase</fullName>
    </alternativeName>
</protein>
<dbReference type="InterPro" id="IPR003374">
    <property type="entry name" value="ApbE-like_sf"/>
</dbReference>
<accession>A2A022</accession>
<dbReference type="SUPFAM" id="SSF143631">
    <property type="entry name" value="ApbE-like"/>
    <property type="match status" value="1"/>
</dbReference>
<dbReference type="GO" id="GO:0016740">
    <property type="term" value="F:transferase activity"/>
    <property type="evidence" value="ECO:0007669"/>
    <property type="project" value="UniProtKB-UniRule"/>
</dbReference>
<dbReference type="eggNOG" id="COG1477">
    <property type="taxonomic scope" value="Bacteria"/>
</dbReference>
<feature type="binding site" evidence="11">
    <location>
        <position position="191"/>
    </location>
    <ligand>
        <name>Mg(2+)</name>
        <dbReference type="ChEBI" id="CHEBI:18420"/>
    </ligand>
</feature>
<keyword evidence="12" id="KW-0812">Transmembrane</keyword>
<dbReference type="PANTHER" id="PTHR30040:SF2">
    <property type="entry name" value="FAD:PROTEIN FMN TRANSFERASE"/>
    <property type="match status" value="1"/>
</dbReference>
<reference evidence="13 14" key="1">
    <citation type="submission" date="2007-01" db="EMBL/GenBank/DDBJ databases">
        <authorList>
            <person name="Haygood M."/>
            <person name="Podell S."/>
            <person name="Anderson C."/>
            <person name="Hopkinson B."/>
            <person name="Roe K."/>
            <person name="Barbeau K."/>
            <person name="Gaasterland T."/>
            <person name="Ferriera S."/>
            <person name="Johnson J."/>
            <person name="Kravitz S."/>
            <person name="Beeson K."/>
            <person name="Sutton G."/>
            <person name="Rogers Y.-H."/>
            <person name="Friedman R."/>
            <person name="Frazier M."/>
            <person name="Venter J.C."/>
        </authorList>
    </citation>
    <scope>NUCLEOTIDE SEQUENCE [LARGE SCALE GENOMIC DNA]</scope>
    <source>
        <strain evidence="13 14">ATCC 23134</strain>
    </source>
</reference>
<comment type="catalytic activity">
    <reaction evidence="9 10">
        <text>L-threonyl-[protein] + FAD = FMN-L-threonyl-[protein] + AMP + H(+)</text>
        <dbReference type="Rhea" id="RHEA:36847"/>
        <dbReference type="Rhea" id="RHEA-COMP:11060"/>
        <dbReference type="Rhea" id="RHEA-COMP:11061"/>
        <dbReference type="ChEBI" id="CHEBI:15378"/>
        <dbReference type="ChEBI" id="CHEBI:30013"/>
        <dbReference type="ChEBI" id="CHEBI:57692"/>
        <dbReference type="ChEBI" id="CHEBI:74257"/>
        <dbReference type="ChEBI" id="CHEBI:456215"/>
        <dbReference type="EC" id="2.7.1.180"/>
    </reaction>
</comment>
<feature type="binding site" evidence="11">
    <location>
        <position position="311"/>
    </location>
    <ligand>
        <name>Mg(2+)</name>
        <dbReference type="ChEBI" id="CHEBI:18420"/>
    </ligand>
</feature>
<evidence type="ECO:0000256" key="2">
    <source>
        <dbReference type="ARBA" id="ARBA00016337"/>
    </source>
</evidence>
<comment type="caution">
    <text evidence="13">The sequence shown here is derived from an EMBL/GenBank/DDBJ whole genome shotgun (WGS) entry which is preliminary data.</text>
</comment>
<sequence length="363" mass="40532">MSHRKKNLIYSVVLLSLVGIVYLYRKSQHKENLAKAQAKTRQQAPNKANKVKVTGTTMGKIVYNVTYLDDQNRDFKQSIDSVLVAFNESLSTYIPSSEISTFNQGTEVSFQSPFFYPVLAKSQEVFRHTNGAFDPTVGPLINAWGFGFKKAKEGKVPVDSLKQFVGFDKYLKFDKQKLQKNKPGVVLDFSAIAKGYAVDVIGEYLANQQIANYAVEIGGEVRCQGKNAEGKTWLFGVKNPQYKEGKSKHQSSVFSAIYLDNRAMATSGNYENFYVKKGKKYAHTIDPVTGYPVEHSLLSASVLAQDCMTADAYATAFMVMGFEKAKALLTKHKHLDAYLIYADDQGKLQAYMTEGAKKYLAKL</sequence>
<feature type="transmembrane region" description="Helical" evidence="12">
    <location>
        <begin position="7"/>
        <end position="24"/>
    </location>
</feature>
<dbReference type="PANTHER" id="PTHR30040">
    <property type="entry name" value="THIAMINE BIOSYNTHESIS LIPOPROTEIN APBE"/>
    <property type="match status" value="1"/>
</dbReference>
<keyword evidence="3 10" id="KW-0285">Flavoprotein</keyword>
<organism evidence="13 14">
    <name type="scientific">Microscilla marina ATCC 23134</name>
    <dbReference type="NCBI Taxonomy" id="313606"/>
    <lineage>
        <taxon>Bacteria</taxon>
        <taxon>Pseudomonadati</taxon>
        <taxon>Bacteroidota</taxon>
        <taxon>Cytophagia</taxon>
        <taxon>Cytophagales</taxon>
        <taxon>Microscillaceae</taxon>
        <taxon>Microscilla</taxon>
    </lineage>
</organism>
<dbReference type="InterPro" id="IPR024932">
    <property type="entry name" value="ApbE"/>
</dbReference>
<evidence type="ECO:0000256" key="11">
    <source>
        <dbReference type="PIRSR" id="PIRSR006268-2"/>
    </source>
</evidence>
<dbReference type="GO" id="GO:0046872">
    <property type="term" value="F:metal ion binding"/>
    <property type="evidence" value="ECO:0007669"/>
    <property type="project" value="UniProtKB-UniRule"/>
</dbReference>
<comment type="cofactor">
    <cofactor evidence="11">
        <name>Mg(2+)</name>
        <dbReference type="ChEBI" id="CHEBI:18420"/>
    </cofactor>
    <cofactor evidence="11">
        <name>Mn(2+)</name>
        <dbReference type="ChEBI" id="CHEBI:29035"/>
    </cofactor>
    <text evidence="11">Magnesium. Can also use manganese.</text>
</comment>
<dbReference type="Pfam" id="PF02424">
    <property type="entry name" value="ApbE"/>
    <property type="match status" value="1"/>
</dbReference>
<evidence type="ECO:0000313" key="14">
    <source>
        <dbReference type="Proteomes" id="UP000004095"/>
    </source>
</evidence>
<evidence type="ECO:0000313" key="13">
    <source>
        <dbReference type="EMBL" id="EAY24017.1"/>
    </source>
</evidence>
<keyword evidence="13" id="KW-0449">Lipoprotein</keyword>
<keyword evidence="12" id="KW-0472">Membrane</keyword>
<evidence type="ECO:0000256" key="1">
    <source>
        <dbReference type="ARBA" id="ARBA00011955"/>
    </source>
</evidence>
<keyword evidence="4 10" id="KW-0808">Transferase</keyword>
<dbReference type="EC" id="2.7.1.180" evidence="1 10"/>
<dbReference type="Proteomes" id="UP000004095">
    <property type="component" value="Unassembled WGS sequence"/>
</dbReference>
<keyword evidence="5 10" id="KW-0479">Metal-binding</keyword>
<keyword evidence="12" id="KW-1133">Transmembrane helix</keyword>
<comment type="similarity">
    <text evidence="10">Belongs to the ApbE family.</text>
</comment>
<proteinExistence type="inferred from homology"/>
<gene>
    <name evidence="13" type="ORF">M23134_06239</name>
</gene>
<feature type="binding site" evidence="11">
    <location>
        <position position="315"/>
    </location>
    <ligand>
        <name>Mg(2+)</name>
        <dbReference type="ChEBI" id="CHEBI:18420"/>
    </ligand>
</feature>
<evidence type="ECO:0000256" key="4">
    <source>
        <dbReference type="ARBA" id="ARBA00022679"/>
    </source>
</evidence>
<evidence type="ECO:0000256" key="7">
    <source>
        <dbReference type="ARBA" id="ARBA00022842"/>
    </source>
</evidence>
<dbReference type="EMBL" id="AAWS01000088">
    <property type="protein sequence ID" value="EAY24017.1"/>
    <property type="molecule type" value="Genomic_DNA"/>
</dbReference>
<evidence type="ECO:0000256" key="6">
    <source>
        <dbReference type="ARBA" id="ARBA00022827"/>
    </source>
</evidence>
<evidence type="ECO:0000256" key="12">
    <source>
        <dbReference type="SAM" id="Phobius"/>
    </source>
</evidence>
<evidence type="ECO:0000256" key="10">
    <source>
        <dbReference type="PIRNR" id="PIRNR006268"/>
    </source>
</evidence>
<keyword evidence="14" id="KW-1185">Reference proteome</keyword>
<dbReference type="OrthoDB" id="9778595at2"/>
<evidence type="ECO:0000256" key="5">
    <source>
        <dbReference type="ARBA" id="ARBA00022723"/>
    </source>
</evidence>
<evidence type="ECO:0000256" key="3">
    <source>
        <dbReference type="ARBA" id="ARBA00022630"/>
    </source>
</evidence>
<evidence type="ECO:0000256" key="9">
    <source>
        <dbReference type="ARBA" id="ARBA00048540"/>
    </source>
</evidence>
<dbReference type="AlphaFoldDB" id="A2A022"/>
<evidence type="ECO:0000256" key="8">
    <source>
        <dbReference type="ARBA" id="ARBA00031306"/>
    </source>
</evidence>
<keyword evidence="7 10" id="KW-0460">Magnesium</keyword>
<dbReference type="RefSeq" id="WP_002705673.1">
    <property type="nucleotide sequence ID" value="NZ_AAWS01000088.1"/>
</dbReference>
<name>A2A022_MICM2</name>
<keyword evidence="6 10" id="KW-0274">FAD</keyword>
<dbReference type="PIRSF" id="PIRSF006268">
    <property type="entry name" value="ApbE"/>
    <property type="match status" value="1"/>
</dbReference>